<name>A0ACC7M5B5_9BURK</name>
<sequence>MQDTLTVAGAQQDMRTAYLGGAPGLFVSGTVWTIAGLVCLWKSPHDAVWALYAGGVLIHPVSSLLTRLLGRSGKHAAGNPFGMLAFATTIWMIMMLALAYGIALWRIELFFPAMLFVIGGRYLTFATVFGTKLFWVCGAVLALAGYGLAALHAAPAAGAFAGGAIEIVFGIIVLAALRATKDTPRVSA</sequence>
<evidence type="ECO:0000313" key="2">
    <source>
        <dbReference type="Proteomes" id="UP001168096"/>
    </source>
</evidence>
<proteinExistence type="predicted"/>
<gene>
    <name evidence="1" type="ORF">QPK29_003160</name>
</gene>
<evidence type="ECO:0000313" key="1">
    <source>
        <dbReference type="EMBL" id="MFJ1466700.1"/>
    </source>
</evidence>
<dbReference type="Proteomes" id="UP001168096">
    <property type="component" value="Unassembled WGS sequence"/>
</dbReference>
<dbReference type="EMBL" id="JASNRB020000002">
    <property type="protein sequence ID" value="MFJ1466700.1"/>
    <property type="molecule type" value="Genomic_DNA"/>
</dbReference>
<comment type="caution">
    <text evidence="1">The sequence shown here is derived from an EMBL/GenBank/DDBJ whole genome shotgun (WGS) entry which is preliminary data.</text>
</comment>
<accession>A0ACC7M5B5</accession>
<organism evidence="1 2">
    <name type="scientific">Massilia orientalis</name>
    <dbReference type="NCBI Taxonomy" id="3050128"/>
    <lineage>
        <taxon>Bacteria</taxon>
        <taxon>Pseudomonadati</taxon>
        <taxon>Pseudomonadota</taxon>
        <taxon>Betaproteobacteria</taxon>
        <taxon>Burkholderiales</taxon>
        <taxon>Oxalobacteraceae</taxon>
        <taxon>Telluria group</taxon>
        <taxon>Massilia</taxon>
    </lineage>
</organism>
<keyword evidence="2" id="KW-1185">Reference proteome</keyword>
<reference evidence="1" key="1">
    <citation type="submission" date="2024-11" db="EMBL/GenBank/DDBJ databases">
        <title>Description of Massilia orientalis sp. nov., isolated from rhizosphere soil of Ageratina adenophora.</title>
        <authorList>
            <person name="Wang Y."/>
        </authorList>
    </citation>
    <scope>NUCLEOTIDE SEQUENCE</scope>
    <source>
        <strain evidence="1">YIM B02787</strain>
    </source>
</reference>
<protein>
    <submittedName>
        <fullName evidence="1">DUF7010 family protein</fullName>
    </submittedName>
</protein>